<keyword evidence="2" id="KW-1185">Reference proteome</keyword>
<gene>
    <name evidence="1" type="ORF">CLV31_10154</name>
</gene>
<protein>
    <submittedName>
        <fullName evidence="1">Uncharacterized protein</fullName>
    </submittedName>
</protein>
<comment type="caution">
    <text evidence="1">The sequence shown here is derived from an EMBL/GenBank/DDBJ whole genome shotgun (WGS) entry which is preliminary data.</text>
</comment>
<dbReference type="AlphaFoldDB" id="A0A326S6M8"/>
<evidence type="ECO:0000313" key="1">
    <source>
        <dbReference type="EMBL" id="PZV87182.1"/>
    </source>
</evidence>
<accession>A0A326S6M8</accession>
<reference evidence="1 2" key="1">
    <citation type="submission" date="2018-06" db="EMBL/GenBank/DDBJ databases">
        <title>Genomic Encyclopedia of Archaeal and Bacterial Type Strains, Phase II (KMG-II): from individual species to whole genera.</title>
        <authorList>
            <person name="Goeker M."/>
        </authorList>
    </citation>
    <scope>NUCLEOTIDE SEQUENCE [LARGE SCALE GENOMIC DNA]</scope>
    <source>
        <strain evidence="1 2">T4</strain>
    </source>
</reference>
<sequence>MFAFRKTKVAKIVAYINLYWSINSRPDLKYNFKKPPLTQREEKS</sequence>
<dbReference type="Proteomes" id="UP000248917">
    <property type="component" value="Unassembled WGS sequence"/>
</dbReference>
<proteinExistence type="predicted"/>
<organism evidence="1 2">
    <name type="scientific">Algoriphagus aquaeductus</name>
    <dbReference type="NCBI Taxonomy" id="475299"/>
    <lineage>
        <taxon>Bacteria</taxon>
        <taxon>Pseudomonadati</taxon>
        <taxon>Bacteroidota</taxon>
        <taxon>Cytophagia</taxon>
        <taxon>Cytophagales</taxon>
        <taxon>Cyclobacteriaceae</taxon>
        <taxon>Algoriphagus</taxon>
    </lineage>
</organism>
<evidence type="ECO:0000313" key="2">
    <source>
        <dbReference type="Proteomes" id="UP000248917"/>
    </source>
</evidence>
<dbReference type="EMBL" id="QKTX01000001">
    <property type="protein sequence ID" value="PZV87182.1"/>
    <property type="molecule type" value="Genomic_DNA"/>
</dbReference>
<name>A0A326S6M8_9BACT</name>